<keyword evidence="8 13" id="KW-0067">ATP-binding</keyword>
<comment type="caution">
    <text evidence="13">Lacks conserved residue(s) required for the propagation of feature annotation.</text>
</comment>
<accession>A0A974BMK8</accession>
<evidence type="ECO:0000256" key="7">
    <source>
        <dbReference type="ARBA" id="ARBA00022833"/>
    </source>
</evidence>
<comment type="caution">
    <text evidence="16">The sequence shown here is derived from an EMBL/GenBank/DDBJ whole genome shotgun (WGS) entry which is preliminary data.</text>
</comment>
<dbReference type="GO" id="GO:0005737">
    <property type="term" value="C:cytoplasm"/>
    <property type="evidence" value="ECO:0007669"/>
    <property type="project" value="UniProtKB-SubCell"/>
</dbReference>
<dbReference type="Gene3D" id="3.10.20.30">
    <property type="match status" value="1"/>
</dbReference>
<keyword evidence="17" id="KW-1185">Reference proteome</keyword>
<organism evidence="16 17">
    <name type="scientific">Sedimentibacter hydroxybenzoicus DSM 7310</name>
    <dbReference type="NCBI Taxonomy" id="1123245"/>
    <lineage>
        <taxon>Bacteria</taxon>
        <taxon>Bacillati</taxon>
        <taxon>Bacillota</taxon>
        <taxon>Tissierellia</taxon>
        <taxon>Sedimentibacter</taxon>
    </lineage>
</organism>
<dbReference type="GO" id="GO:0004829">
    <property type="term" value="F:threonine-tRNA ligase activity"/>
    <property type="evidence" value="ECO:0007669"/>
    <property type="project" value="UniProtKB-UniRule"/>
</dbReference>
<gene>
    <name evidence="13 16" type="primary">thrS</name>
    <name evidence="16" type="ORF">HZF24_17825</name>
</gene>
<dbReference type="InterPro" id="IPR045864">
    <property type="entry name" value="aa-tRNA-synth_II/BPL/LPL"/>
</dbReference>
<feature type="binding site" evidence="13">
    <location>
        <position position="384"/>
    </location>
    <ligand>
        <name>Zn(2+)</name>
        <dbReference type="ChEBI" id="CHEBI:29105"/>
        <note>catalytic</note>
    </ligand>
</feature>
<dbReference type="InterPro" id="IPR002320">
    <property type="entry name" value="Thr-tRNA-ligase_IIa"/>
</dbReference>
<evidence type="ECO:0000256" key="1">
    <source>
        <dbReference type="ARBA" id="ARBA00008226"/>
    </source>
</evidence>
<dbReference type="InterPro" id="IPR012947">
    <property type="entry name" value="tRNA_SAD"/>
</dbReference>
<dbReference type="InterPro" id="IPR012676">
    <property type="entry name" value="TGS-like"/>
</dbReference>
<sequence length="641" mass="74175">MIKLTLPDNSVREYEDGVLAVDVAKSISEGLARNVVGAVYNGKTIGLMEEIKEDGTIKFLKFEEKEGKDVFWHTSSHILAHAVKRLWPDAKLAIGPAIDNGFYYDIDVEHRFVTEDFEKIEAEMKKIVKEGLELERFELPRSEAIKFMEDRQESYKVELIQDLPEDAIISFYKQGDFVDLCAGPHLESTKKPKAMKLLSIAGAYWRGNENNKMLQRIYGISFEKAKELEEHLKMLEEAKKRDHRKLGRELELFFISEEGPGFPFFLPKGVEVKNELMKFWREMHRKAGYVEIESPLMLNRHLWETSGHWYNYRENMYTTVIDEQDFAIKPMNCPGGILVYKNSMHSYKDFPLRVAEAGRVHRHELSGALHGLMRVRAFTQDDAHLFILPEQIKDEIKGVIKLIDEIYKQFGFSYKLELSTRPEKFLGEIKDWDLAEASLKAALEELELDFIINEGDGAFYGPKIDFHLTDCIGRTWQCGTIQLDYQLPQRFEMEYVGADGQKHRPIMIHRTAYGSIERFFGILIEQYAGAFPTWLAPVQVKILPISDKFMEYAKKVKEQLFDLNIKVELDSRAEKIGYKIREAQMEKVPYMFIVGEKEAESNTVSVRERQKGDIGSMSVEEISNIILSKIKNRENDSPQSV</sequence>
<dbReference type="SUPFAM" id="SSF81271">
    <property type="entry name" value="TGS-like"/>
    <property type="match status" value="1"/>
</dbReference>
<comment type="cofactor">
    <cofactor evidence="13">
        <name>Zn(2+)</name>
        <dbReference type="ChEBI" id="CHEBI:29105"/>
    </cofactor>
    <text evidence="13">Binds 1 zinc ion per subunit.</text>
</comment>
<dbReference type="SMART" id="SM00863">
    <property type="entry name" value="tRNA_SAD"/>
    <property type="match status" value="1"/>
</dbReference>
<protein>
    <recommendedName>
        <fullName evidence="13">Threonine--tRNA ligase</fullName>
        <ecNumber evidence="13">6.1.1.3</ecNumber>
    </recommendedName>
    <alternativeName>
        <fullName evidence="13">Threonyl-tRNA synthetase</fullName>
        <shortName evidence="13">ThrRS</shortName>
    </alternativeName>
</protein>
<keyword evidence="9 13" id="KW-0694">RNA-binding</keyword>
<dbReference type="FunFam" id="3.30.54.20:FF:000002">
    <property type="entry name" value="Threonine--tRNA ligase"/>
    <property type="match status" value="1"/>
</dbReference>
<comment type="subcellular location">
    <subcellularLocation>
        <location evidence="13">Cytoplasm</location>
    </subcellularLocation>
</comment>
<dbReference type="CDD" id="cd00771">
    <property type="entry name" value="ThrRS_core"/>
    <property type="match status" value="1"/>
</dbReference>
<dbReference type="CDD" id="cd01667">
    <property type="entry name" value="TGS_ThrRS"/>
    <property type="match status" value="1"/>
</dbReference>
<dbReference type="GO" id="GO:0005524">
    <property type="term" value="F:ATP binding"/>
    <property type="evidence" value="ECO:0007669"/>
    <property type="project" value="UniProtKB-UniRule"/>
</dbReference>
<feature type="domain" description="Aminoacyl-transfer RNA synthetases class-II family profile" evidence="14">
    <location>
        <begin position="267"/>
        <end position="532"/>
    </location>
</feature>
<dbReference type="Proteomes" id="UP000611629">
    <property type="component" value="Unassembled WGS sequence"/>
</dbReference>
<feature type="binding site" evidence="13">
    <location>
        <position position="333"/>
    </location>
    <ligand>
        <name>Zn(2+)</name>
        <dbReference type="ChEBI" id="CHEBI:29105"/>
        <note>catalytic</note>
    </ligand>
</feature>
<keyword evidence="10 13" id="KW-0648">Protein biosynthesis</keyword>
<dbReference type="RefSeq" id="WP_179239728.1">
    <property type="nucleotide sequence ID" value="NZ_JACBNQ010000037.1"/>
</dbReference>
<feature type="domain" description="TGS" evidence="15">
    <location>
        <begin position="1"/>
        <end position="61"/>
    </location>
</feature>
<dbReference type="FunFam" id="3.40.50.800:FF:000001">
    <property type="entry name" value="Threonine--tRNA ligase"/>
    <property type="match status" value="1"/>
</dbReference>
<dbReference type="Gene3D" id="3.30.930.10">
    <property type="entry name" value="Bira Bifunctional Protein, Domain 2"/>
    <property type="match status" value="1"/>
</dbReference>
<comment type="similarity">
    <text evidence="1 13">Belongs to the class-II aminoacyl-tRNA synthetase family.</text>
</comment>
<evidence type="ECO:0000256" key="11">
    <source>
        <dbReference type="ARBA" id="ARBA00023146"/>
    </source>
</evidence>
<dbReference type="SUPFAM" id="SSF55681">
    <property type="entry name" value="Class II aaRS and biotin synthetases"/>
    <property type="match status" value="1"/>
</dbReference>
<dbReference type="FunFam" id="3.30.980.10:FF:000005">
    <property type="entry name" value="Threonyl-tRNA synthetase, mitochondrial"/>
    <property type="match status" value="1"/>
</dbReference>
<dbReference type="Pfam" id="PF02824">
    <property type="entry name" value="TGS"/>
    <property type="match status" value="1"/>
</dbReference>
<name>A0A974BMK8_SEDHY</name>
<keyword evidence="2 13" id="KW-0963">Cytoplasm</keyword>
<dbReference type="Pfam" id="PF00587">
    <property type="entry name" value="tRNA-synt_2b"/>
    <property type="match status" value="1"/>
</dbReference>
<dbReference type="InterPro" id="IPR002314">
    <property type="entry name" value="aa-tRNA-synt_IIb"/>
</dbReference>
<dbReference type="Pfam" id="PF07973">
    <property type="entry name" value="tRNA_SAD"/>
    <property type="match status" value="1"/>
</dbReference>
<keyword evidence="6 13" id="KW-0547">Nucleotide-binding</keyword>
<dbReference type="GO" id="GO:0006435">
    <property type="term" value="P:threonyl-tRNA aminoacylation"/>
    <property type="evidence" value="ECO:0007669"/>
    <property type="project" value="UniProtKB-UniRule"/>
</dbReference>
<dbReference type="Gene3D" id="3.30.980.10">
    <property type="entry name" value="Threonyl-trna Synthetase, Chain A, domain 2"/>
    <property type="match status" value="1"/>
</dbReference>
<evidence type="ECO:0000256" key="12">
    <source>
        <dbReference type="ARBA" id="ARBA00049515"/>
    </source>
</evidence>
<dbReference type="InterPro" id="IPR018163">
    <property type="entry name" value="Thr/Ala-tRNA-synth_IIc_edit"/>
</dbReference>
<feature type="binding site" evidence="13">
    <location>
        <position position="509"/>
    </location>
    <ligand>
        <name>Zn(2+)</name>
        <dbReference type="ChEBI" id="CHEBI:29105"/>
        <note>catalytic</note>
    </ligand>
</feature>
<dbReference type="PRINTS" id="PR01047">
    <property type="entry name" value="TRNASYNTHTHR"/>
</dbReference>
<dbReference type="InterPro" id="IPR033728">
    <property type="entry name" value="ThrRS_core"/>
</dbReference>
<dbReference type="PROSITE" id="PS50862">
    <property type="entry name" value="AA_TRNA_LIGASE_II"/>
    <property type="match status" value="1"/>
</dbReference>
<dbReference type="GO" id="GO:0140096">
    <property type="term" value="F:catalytic activity, acting on a protein"/>
    <property type="evidence" value="ECO:0007669"/>
    <property type="project" value="UniProtKB-ARBA"/>
</dbReference>
<reference evidence="16" key="1">
    <citation type="submission" date="2020-07" db="EMBL/GenBank/DDBJ databases">
        <title>Genomic analysis of a strain of Sedimentibacter Hydroxybenzoicus DSM7310.</title>
        <authorList>
            <person name="Ma S."/>
        </authorList>
    </citation>
    <scope>NUCLEOTIDE SEQUENCE</scope>
    <source>
        <strain evidence="16">DSM 7310</strain>
    </source>
</reference>
<proteinExistence type="inferred from homology"/>
<keyword evidence="7 13" id="KW-0862">Zinc</keyword>
<dbReference type="InterPro" id="IPR036621">
    <property type="entry name" value="Anticodon-bd_dom_sf"/>
</dbReference>
<evidence type="ECO:0000259" key="14">
    <source>
        <dbReference type="PROSITE" id="PS50862"/>
    </source>
</evidence>
<dbReference type="PANTHER" id="PTHR11451">
    <property type="entry name" value="THREONINE-TRNA LIGASE"/>
    <property type="match status" value="1"/>
</dbReference>
<keyword evidence="3 13" id="KW-0820">tRNA-binding</keyword>
<dbReference type="GO" id="GO:0046872">
    <property type="term" value="F:metal ion binding"/>
    <property type="evidence" value="ECO:0007669"/>
    <property type="project" value="UniProtKB-KW"/>
</dbReference>
<evidence type="ECO:0000256" key="9">
    <source>
        <dbReference type="ARBA" id="ARBA00022884"/>
    </source>
</evidence>
<evidence type="ECO:0000256" key="6">
    <source>
        <dbReference type="ARBA" id="ARBA00022741"/>
    </source>
</evidence>
<evidence type="ECO:0000313" key="16">
    <source>
        <dbReference type="EMBL" id="NYB76009.1"/>
    </source>
</evidence>
<dbReference type="NCBIfam" id="TIGR00418">
    <property type="entry name" value="thrS"/>
    <property type="match status" value="1"/>
</dbReference>
<dbReference type="PROSITE" id="PS51880">
    <property type="entry name" value="TGS"/>
    <property type="match status" value="1"/>
</dbReference>
<keyword evidence="4 13" id="KW-0436">Ligase</keyword>
<dbReference type="InterPro" id="IPR004095">
    <property type="entry name" value="TGS"/>
</dbReference>
<evidence type="ECO:0000256" key="5">
    <source>
        <dbReference type="ARBA" id="ARBA00022723"/>
    </source>
</evidence>
<dbReference type="AlphaFoldDB" id="A0A974BMK8"/>
<dbReference type="Gene3D" id="3.40.50.800">
    <property type="entry name" value="Anticodon-binding domain"/>
    <property type="match status" value="1"/>
</dbReference>
<keyword evidence="11 13" id="KW-0030">Aminoacyl-tRNA synthetase</keyword>
<dbReference type="Gene3D" id="3.30.54.20">
    <property type="match status" value="1"/>
</dbReference>
<evidence type="ECO:0000313" key="17">
    <source>
        <dbReference type="Proteomes" id="UP000611629"/>
    </source>
</evidence>
<evidence type="ECO:0000256" key="3">
    <source>
        <dbReference type="ARBA" id="ARBA00022555"/>
    </source>
</evidence>
<dbReference type="CDD" id="cd00860">
    <property type="entry name" value="ThrRS_anticodon"/>
    <property type="match status" value="1"/>
</dbReference>
<dbReference type="EMBL" id="JACBNQ010000037">
    <property type="protein sequence ID" value="NYB76009.1"/>
    <property type="molecule type" value="Genomic_DNA"/>
</dbReference>
<dbReference type="GO" id="GO:0016740">
    <property type="term" value="F:transferase activity"/>
    <property type="evidence" value="ECO:0007669"/>
    <property type="project" value="UniProtKB-ARBA"/>
</dbReference>
<dbReference type="EC" id="6.1.1.3" evidence="13"/>
<evidence type="ECO:0000256" key="13">
    <source>
        <dbReference type="HAMAP-Rule" id="MF_00184"/>
    </source>
</evidence>
<dbReference type="HAMAP" id="MF_00184">
    <property type="entry name" value="Thr_tRNA_synth"/>
    <property type="match status" value="1"/>
</dbReference>
<dbReference type="GO" id="GO:0000049">
    <property type="term" value="F:tRNA binding"/>
    <property type="evidence" value="ECO:0007669"/>
    <property type="project" value="UniProtKB-KW"/>
</dbReference>
<dbReference type="SUPFAM" id="SSF52954">
    <property type="entry name" value="Class II aaRS ABD-related"/>
    <property type="match status" value="1"/>
</dbReference>
<comment type="subunit">
    <text evidence="13">Homodimer.</text>
</comment>
<dbReference type="FunFam" id="3.30.930.10:FF:000002">
    <property type="entry name" value="Threonine--tRNA ligase"/>
    <property type="match status" value="1"/>
</dbReference>
<dbReference type="InterPro" id="IPR006195">
    <property type="entry name" value="aa-tRNA-synth_II"/>
</dbReference>
<comment type="catalytic activity">
    <reaction evidence="12 13">
        <text>tRNA(Thr) + L-threonine + ATP = L-threonyl-tRNA(Thr) + AMP + diphosphate + H(+)</text>
        <dbReference type="Rhea" id="RHEA:24624"/>
        <dbReference type="Rhea" id="RHEA-COMP:9670"/>
        <dbReference type="Rhea" id="RHEA-COMP:9704"/>
        <dbReference type="ChEBI" id="CHEBI:15378"/>
        <dbReference type="ChEBI" id="CHEBI:30616"/>
        <dbReference type="ChEBI" id="CHEBI:33019"/>
        <dbReference type="ChEBI" id="CHEBI:57926"/>
        <dbReference type="ChEBI" id="CHEBI:78442"/>
        <dbReference type="ChEBI" id="CHEBI:78534"/>
        <dbReference type="ChEBI" id="CHEBI:456215"/>
        <dbReference type="EC" id="6.1.1.3"/>
    </reaction>
</comment>
<evidence type="ECO:0000256" key="8">
    <source>
        <dbReference type="ARBA" id="ARBA00022840"/>
    </source>
</evidence>
<dbReference type="InterPro" id="IPR004154">
    <property type="entry name" value="Anticodon-bd"/>
</dbReference>
<dbReference type="InterPro" id="IPR047246">
    <property type="entry name" value="ThrRS_anticodon"/>
</dbReference>
<dbReference type="InterPro" id="IPR012675">
    <property type="entry name" value="Beta-grasp_dom_sf"/>
</dbReference>
<dbReference type="PANTHER" id="PTHR11451:SF44">
    <property type="entry name" value="THREONINE--TRNA LIGASE, CHLOROPLASTIC_MITOCHONDRIAL 2"/>
    <property type="match status" value="1"/>
</dbReference>
<evidence type="ECO:0000256" key="2">
    <source>
        <dbReference type="ARBA" id="ARBA00022490"/>
    </source>
</evidence>
<dbReference type="SUPFAM" id="SSF55186">
    <property type="entry name" value="ThrRS/AlaRS common domain"/>
    <property type="match status" value="1"/>
</dbReference>
<evidence type="ECO:0000256" key="10">
    <source>
        <dbReference type="ARBA" id="ARBA00022917"/>
    </source>
</evidence>
<keyword evidence="5 13" id="KW-0479">Metal-binding</keyword>
<evidence type="ECO:0000259" key="15">
    <source>
        <dbReference type="PROSITE" id="PS51880"/>
    </source>
</evidence>
<evidence type="ECO:0000256" key="4">
    <source>
        <dbReference type="ARBA" id="ARBA00022598"/>
    </source>
</evidence>
<dbReference type="Pfam" id="PF03129">
    <property type="entry name" value="HGTP_anticodon"/>
    <property type="match status" value="1"/>
</dbReference>